<organism evidence="2 3">
    <name type="scientific">Novosphingobium sediminicola</name>
    <dbReference type="NCBI Taxonomy" id="563162"/>
    <lineage>
        <taxon>Bacteria</taxon>
        <taxon>Pseudomonadati</taxon>
        <taxon>Pseudomonadota</taxon>
        <taxon>Alphaproteobacteria</taxon>
        <taxon>Sphingomonadales</taxon>
        <taxon>Sphingomonadaceae</taxon>
        <taxon>Novosphingobium</taxon>
    </lineage>
</organism>
<reference evidence="2 3" key="1">
    <citation type="submission" date="2020-08" db="EMBL/GenBank/DDBJ databases">
        <title>Genomic Encyclopedia of Type Strains, Phase IV (KMG-IV): sequencing the most valuable type-strain genomes for metagenomic binning, comparative biology and taxonomic classification.</title>
        <authorList>
            <person name="Goeker M."/>
        </authorList>
    </citation>
    <scope>NUCLEOTIDE SEQUENCE [LARGE SCALE GENOMIC DNA]</scope>
    <source>
        <strain evidence="2 3">DSM 27057</strain>
    </source>
</reference>
<dbReference type="Gene3D" id="3.30.365.10">
    <property type="entry name" value="Aldehyde oxidase/xanthine dehydrogenase, molybdopterin binding domain"/>
    <property type="match status" value="4"/>
</dbReference>
<dbReference type="SMART" id="SM01008">
    <property type="entry name" value="Ald_Xan_dh_C"/>
    <property type="match status" value="1"/>
</dbReference>
<accession>A0A7W6CE09</accession>
<dbReference type="RefSeq" id="WP_183624539.1">
    <property type="nucleotide sequence ID" value="NZ_JACIDX010000005.1"/>
</dbReference>
<dbReference type="PANTHER" id="PTHR47495">
    <property type="entry name" value="ALDEHYDE DEHYDROGENASE"/>
    <property type="match status" value="1"/>
</dbReference>
<dbReference type="Gene3D" id="3.90.1170.50">
    <property type="entry name" value="Aldehyde oxidase/xanthine dehydrogenase, a/b hammerhead"/>
    <property type="match status" value="1"/>
</dbReference>
<dbReference type="InterPro" id="IPR006311">
    <property type="entry name" value="TAT_signal"/>
</dbReference>
<gene>
    <name evidence="2" type="ORF">GGR38_001737</name>
</gene>
<keyword evidence="2" id="KW-0560">Oxidoreductase</keyword>
<dbReference type="GO" id="GO:0047121">
    <property type="term" value="F:isoquinoline 1-oxidoreductase activity"/>
    <property type="evidence" value="ECO:0007669"/>
    <property type="project" value="UniProtKB-EC"/>
</dbReference>
<name>A0A7W6CE09_9SPHN</name>
<dbReference type="EC" id="1.3.99.16" evidence="2"/>
<dbReference type="InterPro" id="IPR000674">
    <property type="entry name" value="Ald_Oxase/Xan_DH_a/b"/>
</dbReference>
<dbReference type="InterPro" id="IPR046867">
    <property type="entry name" value="AldOxase/xan_DH_MoCoBD2"/>
</dbReference>
<evidence type="ECO:0000313" key="2">
    <source>
        <dbReference type="EMBL" id="MBB3954798.1"/>
    </source>
</evidence>
<dbReference type="PANTHER" id="PTHR47495:SF2">
    <property type="entry name" value="ALDEHYDE DEHYDROGENASE"/>
    <property type="match status" value="1"/>
</dbReference>
<evidence type="ECO:0000313" key="3">
    <source>
        <dbReference type="Proteomes" id="UP000548867"/>
    </source>
</evidence>
<dbReference type="InterPro" id="IPR012368">
    <property type="entry name" value="OxRdtase_Mopterin-bd_su_IorB"/>
</dbReference>
<dbReference type="PIRSF" id="PIRSF036389">
    <property type="entry name" value="IOR_B"/>
    <property type="match status" value="1"/>
</dbReference>
<dbReference type="Pfam" id="PF02738">
    <property type="entry name" value="MoCoBD_1"/>
    <property type="match status" value="1"/>
</dbReference>
<protein>
    <submittedName>
        <fullName evidence="2">Isoquinoline 1-oxidoreductase beta subunit</fullName>
        <ecNumber evidence="2">1.3.99.16</ecNumber>
    </submittedName>
</protein>
<dbReference type="Pfam" id="PF20256">
    <property type="entry name" value="MoCoBD_2"/>
    <property type="match status" value="2"/>
</dbReference>
<dbReference type="AlphaFoldDB" id="A0A7W6CE09"/>
<evidence type="ECO:0000259" key="1">
    <source>
        <dbReference type="SMART" id="SM01008"/>
    </source>
</evidence>
<dbReference type="EMBL" id="JACIDX010000005">
    <property type="protein sequence ID" value="MBB3954798.1"/>
    <property type="molecule type" value="Genomic_DNA"/>
</dbReference>
<dbReference type="SUPFAM" id="SSF56003">
    <property type="entry name" value="Molybdenum cofactor-binding domain"/>
    <property type="match status" value="2"/>
</dbReference>
<dbReference type="InterPro" id="IPR052516">
    <property type="entry name" value="N-heterocyclic_Hydroxylase"/>
</dbReference>
<keyword evidence="3" id="KW-1185">Reference proteome</keyword>
<dbReference type="Proteomes" id="UP000548867">
    <property type="component" value="Unassembled WGS sequence"/>
</dbReference>
<dbReference type="InterPro" id="IPR008274">
    <property type="entry name" value="AldOxase/xan_DH_MoCoBD1"/>
</dbReference>
<sequence>MSEGGFSRRGVLQGAAAVGAALVVPVARGAAGGALAANAYISVTSLGVELALPKTEMGQGVITSLSMLVAEELGVALNKVRVSIPDGDAPRFAPITQETGGSTSIREVYKPMRQAAARARVGLIEAAARQWGIAPGQCDLVDGMVVAGKRRIAMGDLIAAASLPREAPLRDRLGLIGRPTRRIDARPKITGALQFGIDFRLPGMKVATLAQCPIYGGTLAGLDEKAALAIPGVVKLVKGRDVVFVVADHYWAALQGYVAANVQWAPGPKPAEQGAIVADLDAALTRPGHSAKAQGDLNAARGREFSATYHQPFLAHAAMEPLACTIHVTEKGCEIWSGSQVPAQARADAAKALGLGEDKVTFHNFQMGGGFGRRLETDMVLRAVELGRAVPYPVKLVWSREEDVQHDMFRPAYADRIRATVDDKGRPIAWEHRIAGSSIMARLMGDGFKGVDGDAIEGAVEMPYAVAAHHVTFQQVESAVPTSWWRGVGGLRSCFVVESFIDELAHGAGADPLAYRLALMQDARSRAVLARAAKEAGWGRALPLGQGMGIAVLKLWGTHIAAVVEAKVEDAQISVPRVTIAVDCGLAINPLGIEAQVESGVIFGLSAALYGEITMRDGAAQQSNYHDFRILRMNEAPRIATHIIASQADPGGMGEPPCAVVAPALANAVFAASGQRMRTLPLMA</sequence>
<comment type="caution">
    <text evidence="2">The sequence shown here is derived from an EMBL/GenBank/DDBJ whole genome shotgun (WGS) entry which is preliminary data.</text>
</comment>
<dbReference type="PROSITE" id="PS51318">
    <property type="entry name" value="TAT"/>
    <property type="match status" value="1"/>
</dbReference>
<feature type="domain" description="Aldehyde oxidase/xanthine dehydrogenase a/b hammerhead" evidence="1">
    <location>
        <begin position="190"/>
        <end position="268"/>
    </location>
</feature>
<dbReference type="InterPro" id="IPR037165">
    <property type="entry name" value="AldOxase/xan_DH_Mopterin-bd_sf"/>
</dbReference>
<proteinExistence type="predicted"/>